<feature type="compositionally biased region" description="Polar residues" evidence="1">
    <location>
        <begin position="103"/>
        <end position="114"/>
    </location>
</feature>
<sequence>KKHNPTKTLGLIKQLCLNFVNTSVHDHKKQQLCLSMGKTENFGKTHLSLGPRVEGDRCMEAIPAVYPIDIPKRVAVKEWGAAVKVAAAGKSTILESGTVSMTATKSADPGQTHSGAMAGADSESAGGNIPSIALVCAVTVSPSSHTLLWDTGRTADGYFQHVGEAVSLFPKDSINVTAKGETTVKHVAEIAKGSIEGPLVSNLQNSWPNAEDCKEGRKELKDSIHNKRNSLHRRRAESHCRTLEDKSIQKTSSNWSLASHGTTGDDKKKKGSVAQGQQTQLFS</sequence>
<feature type="compositionally biased region" description="Polar residues" evidence="1">
    <location>
        <begin position="274"/>
        <end position="283"/>
    </location>
</feature>
<evidence type="ECO:0000313" key="3">
    <source>
        <dbReference type="Proteomes" id="UP000437017"/>
    </source>
</evidence>
<feature type="region of interest" description="Disordered" evidence="1">
    <location>
        <begin position="103"/>
        <end position="123"/>
    </location>
</feature>
<feature type="non-terminal residue" evidence="2">
    <location>
        <position position="1"/>
    </location>
</feature>
<dbReference type="Proteomes" id="UP000437017">
    <property type="component" value="Unassembled WGS sequence"/>
</dbReference>
<proteinExistence type="predicted"/>
<dbReference type="AlphaFoldDB" id="A0A643BVK7"/>
<accession>A0A643BVK7</accession>
<protein>
    <submittedName>
        <fullName evidence="2">Uncharacterized protein</fullName>
    </submittedName>
</protein>
<feature type="compositionally biased region" description="Polar residues" evidence="1">
    <location>
        <begin position="249"/>
        <end position="260"/>
    </location>
</feature>
<feature type="compositionally biased region" description="Basic and acidic residues" evidence="1">
    <location>
        <begin position="237"/>
        <end position="248"/>
    </location>
</feature>
<name>A0A643BVK7_BALPH</name>
<keyword evidence="3" id="KW-1185">Reference proteome</keyword>
<organism evidence="2 3">
    <name type="scientific">Balaenoptera physalus</name>
    <name type="common">Fin whale</name>
    <name type="synonym">Balaena physalus</name>
    <dbReference type="NCBI Taxonomy" id="9770"/>
    <lineage>
        <taxon>Eukaryota</taxon>
        <taxon>Metazoa</taxon>
        <taxon>Chordata</taxon>
        <taxon>Craniata</taxon>
        <taxon>Vertebrata</taxon>
        <taxon>Euteleostomi</taxon>
        <taxon>Mammalia</taxon>
        <taxon>Eutheria</taxon>
        <taxon>Laurasiatheria</taxon>
        <taxon>Artiodactyla</taxon>
        <taxon>Whippomorpha</taxon>
        <taxon>Cetacea</taxon>
        <taxon>Mysticeti</taxon>
        <taxon>Balaenopteridae</taxon>
        <taxon>Balaenoptera</taxon>
    </lineage>
</organism>
<evidence type="ECO:0000256" key="1">
    <source>
        <dbReference type="SAM" id="MobiDB-lite"/>
    </source>
</evidence>
<feature type="region of interest" description="Disordered" evidence="1">
    <location>
        <begin position="223"/>
        <end position="283"/>
    </location>
</feature>
<dbReference type="EMBL" id="SGJD01004291">
    <property type="protein sequence ID" value="KAB0391708.1"/>
    <property type="molecule type" value="Genomic_DNA"/>
</dbReference>
<comment type="caution">
    <text evidence="2">The sequence shown here is derived from an EMBL/GenBank/DDBJ whole genome shotgun (WGS) entry which is preliminary data.</text>
</comment>
<feature type="compositionally biased region" description="Basic residues" evidence="1">
    <location>
        <begin position="226"/>
        <end position="236"/>
    </location>
</feature>
<reference evidence="2 3" key="1">
    <citation type="journal article" date="2019" name="PLoS ONE">
        <title>Genomic analyses reveal an absence of contemporary introgressive admixture between fin whales and blue whales, despite known hybrids.</title>
        <authorList>
            <person name="Westbury M.V."/>
            <person name="Petersen B."/>
            <person name="Lorenzen E.D."/>
        </authorList>
    </citation>
    <scope>NUCLEOTIDE SEQUENCE [LARGE SCALE GENOMIC DNA]</scope>
    <source>
        <strain evidence="2">FinWhale-01</strain>
    </source>
</reference>
<evidence type="ECO:0000313" key="2">
    <source>
        <dbReference type="EMBL" id="KAB0391708.1"/>
    </source>
</evidence>
<gene>
    <name evidence="2" type="ORF">E2I00_013126</name>
</gene>